<evidence type="ECO:0000256" key="12">
    <source>
        <dbReference type="PIRSR" id="PIRSR006816-2"/>
    </source>
</evidence>
<dbReference type="OrthoDB" id="9796486at2"/>
<comment type="cofactor">
    <cofactor evidence="12">
        <name>[2Fe-2S] cluster</name>
        <dbReference type="ChEBI" id="CHEBI:190135"/>
    </cofactor>
    <text evidence="12">Binds 1 [2Fe-2S] cluster per subunit.</text>
</comment>
<dbReference type="GO" id="GO:0046872">
    <property type="term" value="F:metal ion binding"/>
    <property type="evidence" value="ECO:0007669"/>
    <property type="project" value="UniProtKB-KW"/>
</dbReference>
<evidence type="ECO:0000256" key="7">
    <source>
        <dbReference type="ARBA" id="ARBA00022982"/>
    </source>
</evidence>
<keyword evidence="5 12" id="KW-0479">Metal-binding</keyword>
<evidence type="ECO:0000256" key="5">
    <source>
        <dbReference type="ARBA" id="ARBA00022723"/>
    </source>
</evidence>
<reference evidence="14 15" key="1">
    <citation type="submission" date="2018-02" db="EMBL/GenBank/DDBJ databases">
        <title>Genome sequence of Desulfovibrio carbinolicus DSM 3852.</title>
        <authorList>
            <person name="Wilbanks E."/>
            <person name="Skennerton C.T."/>
            <person name="Orphan V.J."/>
        </authorList>
    </citation>
    <scope>NUCLEOTIDE SEQUENCE [LARGE SCALE GENOMIC DNA]</scope>
    <source>
        <strain evidence="14 15">DSM 3852</strain>
    </source>
</reference>
<feature type="binding site" evidence="12">
    <location>
        <position position="235"/>
    </location>
    <ligand>
        <name>[2Fe-2S] cluster</name>
        <dbReference type="ChEBI" id="CHEBI:190135"/>
    </ligand>
</feature>
<dbReference type="GO" id="GO:0050660">
    <property type="term" value="F:flavin adenine dinucleotide binding"/>
    <property type="evidence" value="ECO:0007669"/>
    <property type="project" value="InterPro"/>
</dbReference>
<dbReference type="SUPFAM" id="SSF63380">
    <property type="entry name" value="Riboflavin synthase domain-like"/>
    <property type="match status" value="1"/>
</dbReference>
<feature type="binding site" evidence="11">
    <location>
        <begin position="83"/>
        <end position="84"/>
    </location>
    <ligand>
        <name>FAD</name>
        <dbReference type="ChEBI" id="CHEBI:57692"/>
    </ligand>
</feature>
<keyword evidence="2" id="KW-0813">Transport</keyword>
<evidence type="ECO:0000313" key="14">
    <source>
        <dbReference type="EMBL" id="QAZ68175.1"/>
    </source>
</evidence>
<dbReference type="Gene3D" id="2.40.30.10">
    <property type="entry name" value="Translation factors"/>
    <property type="match status" value="1"/>
</dbReference>
<dbReference type="InterPro" id="IPR050353">
    <property type="entry name" value="PyrK_electron_transfer"/>
</dbReference>
<dbReference type="GO" id="GO:0051537">
    <property type="term" value="F:2 iron, 2 sulfur cluster binding"/>
    <property type="evidence" value="ECO:0007669"/>
    <property type="project" value="UniProtKB-KW"/>
</dbReference>
<dbReference type="AlphaFoldDB" id="A0A4P6HMB5"/>
<proteinExistence type="inferred from homology"/>
<keyword evidence="7" id="KW-0249">Electron transport</keyword>
<comment type="cofactor">
    <cofactor evidence="10">
        <name>[2Fe-2S] cluster</name>
        <dbReference type="ChEBI" id="CHEBI:190135"/>
    </cofactor>
</comment>
<evidence type="ECO:0000256" key="3">
    <source>
        <dbReference type="ARBA" id="ARBA00022630"/>
    </source>
</evidence>
<evidence type="ECO:0000256" key="4">
    <source>
        <dbReference type="ARBA" id="ARBA00022714"/>
    </source>
</evidence>
<evidence type="ECO:0000256" key="1">
    <source>
        <dbReference type="ARBA" id="ARBA00006422"/>
    </source>
</evidence>
<evidence type="ECO:0000256" key="6">
    <source>
        <dbReference type="ARBA" id="ARBA00022827"/>
    </source>
</evidence>
<accession>A0A4P6HMB5</accession>
<dbReference type="EMBL" id="CP026538">
    <property type="protein sequence ID" value="QAZ68175.1"/>
    <property type="molecule type" value="Genomic_DNA"/>
</dbReference>
<protein>
    <submittedName>
        <fullName evidence="14">Dihydroorotate dehydrogenase</fullName>
    </submittedName>
</protein>
<dbReference type="InterPro" id="IPR017927">
    <property type="entry name" value="FAD-bd_FR_type"/>
</dbReference>
<dbReference type="PANTHER" id="PTHR43513">
    <property type="entry name" value="DIHYDROOROTATE DEHYDROGENASE B (NAD(+)), ELECTRON TRANSFER SUBUNIT"/>
    <property type="match status" value="1"/>
</dbReference>
<dbReference type="RefSeq" id="WP_129353412.1">
    <property type="nucleotide sequence ID" value="NZ_CP026538.1"/>
</dbReference>
<dbReference type="InterPro" id="IPR019480">
    <property type="entry name" value="Dihydroorotate_DH_Fe-S-bd"/>
</dbReference>
<feature type="binding site" evidence="12">
    <location>
        <position position="232"/>
    </location>
    <ligand>
        <name>[2Fe-2S] cluster</name>
        <dbReference type="ChEBI" id="CHEBI:190135"/>
    </ligand>
</feature>
<dbReference type="KEGG" id="dcb:C3Y92_13460"/>
<keyword evidence="6 11" id="KW-0274">FAD</keyword>
<dbReference type="Gene3D" id="3.40.50.80">
    <property type="entry name" value="Nucleotide-binding domain of ferredoxin-NADP reductase (FNR) module"/>
    <property type="match status" value="1"/>
</dbReference>
<evidence type="ECO:0000256" key="9">
    <source>
        <dbReference type="ARBA" id="ARBA00023014"/>
    </source>
</evidence>
<evidence type="ECO:0000256" key="2">
    <source>
        <dbReference type="ARBA" id="ARBA00022448"/>
    </source>
</evidence>
<dbReference type="Gene3D" id="2.10.240.10">
    <property type="entry name" value="Dihydroorotate dehydrogenase, electron transfer subunit"/>
    <property type="match status" value="1"/>
</dbReference>
<keyword evidence="15" id="KW-1185">Reference proteome</keyword>
<dbReference type="InterPro" id="IPR017938">
    <property type="entry name" value="Riboflavin_synthase-like_b-brl"/>
</dbReference>
<comment type="similarity">
    <text evidence="1">Belongs to the PyrK family.</text>
</comment>
<keyword evidence="4 12" id="KW-0001">2Fe-2S</keyword>
<evidence type="ECO:0000256" key="10">
    <source>
        <dbReference type="ARBA" id="ARBA00034078"/>
    </source>
</evidence>
<dbReference type="Proteomes" id="UP000293296">
    <property type="component" value="Chromosome"/>
</dbReference>
<sequence>MALSGACRDLTILSVTEAGPEGGAHGCYYIELANPGLGSAVAGQFVMVRPACFGQDPVWPRPFSICRLTPEALTLFVQACGRGTDALCRLRPGDTATVWGPLGQGFSLEPDTPTLMLAGGVGLAPFVEYAATHPVPANLALVFGHRQPLSCYPFAEMAAVVGRAEAFQENTPEDLPRFIALLETKVAEYAGGLILACGPRPFLMTVARLARRFGARAQVSLENRMACGVGGCLGCVEKNALGQYVQTCTQGPVFWVEELQLSEEA</sequence>
<feature type="binding site" evidence="11">
    <location>
        <begin position="61"/>
        <end position="64"/>
    </location>
    <ligand>
        <name>FAD</name>
        <dbReference type="ChEBI" id="CHEBI:57692"/>
    </ligand>
</feature>
<evidence type="ECO:0000313" key="15">
    <source>
        <dbReference type="Proteomes" id="UP000293296"/>
    </source>
</evidence>
<dbReference type="PROSITE" id="PS51384">
    <property type="entry name" value="FAD_FR"/>
    <property type="match status" value="1"/>
</dbReference>
<keyword evidence="9 12" id="KW-0411">Iron-sulfur</keyword>
<keyword evidence="8 12" id="KW-0408">Iron</keyword>
<keyword evidence="3 11" id="KW-0285">Flavoprotein</keyword>
<dbReference type="InterPro" id="IPR039261">
    <property type="entry name" value="FNR_nucleotide-bd"/>
</dbReference>
<feature type="binding site" evidence="12">
    <location>
        <position position="227"/>
    </location>
    <ligand>
        <name>[2Fe-2S] cluster</name>
        <dbReference type="ChEBI" id="CHEBI:190135"/>
    </ligand>
</feature>
<evidence type="ECO:0000256" key="11">
    <source>
        <dbReference type="PIRSR" id="PIRSR006816-1"/>
    </source>
</evidence>
<dbReference type="GO" id="GO:0006221">
    <property type="term" value="P:pyrimidine nucleotide biosynthetic process"/>
    <property type="evidence" value="ECO:0007669"/>
    <property type="project" value="InterPro"/>
</dbReference>
<evidence type="ECO:0000256" key="8">
    <source>
        <dbReference type="ARBA" id="ARBA00023004"/>
    </source>
</evidence>
<dbReference type="Pfam" id="PF10418">
    <property type="entry name" value="DHODB_Fe-S_bind"/>
    <property type="match status" value="1"/>
</dbReference>
<feature type="domain" description="FAD-binding FR-type" evidence="13">
    <location>
        <begin position="5"/>
        <end position="108"/>
    </location>
</feature>
<dbReference type="GO" id="GO:0016491">
    <property type="term" value="F:oxidoreductase activity"/>
    <property type="evidence" value="ECO:0007669"/>
    <property type="project" value="InterPro"/>
</dbReference>
<dbReference type="PIRSF" id="PIRSF006816">
    <property type="entry name" value="Cyc3_hyd_g"/>
    <property type="match status" value="1"/>
</dbReference>
<feature type="binding site" evidence="12">
    <location>
        <position position="248"/>
    </location>
    <ligand>
        <name>[2Fe-2S] cluster</name>
        <dbReference type="ChEBI" id="CHEBI:190135"/>
    </ligand>
</feature>
<dbReference type="InterPro" id="IPR037117">
    <property type="entry name" value="Dihydroorotate_DH_ele_sf"/>
</dbReference>
<dbReference type="SUPFAM" id="SSF52343">
    <property type="entry name" value="Ferredoxin reductase-like, C-terminal NADP-linked domain"/>
    <property type="match status" value="1"/>
</dbReference>
<dbReference type="InterPro" id="IPR012165">
    <property type="entry name" value="Cyt_c3_hydrogenase_gsu"/>
</dbReference>
<gene>
    <name evidence="14" type="ORF">C3Y92_13460</name>
</gene>
<dbReference type="PANTHER" id="PTHR43513:SF3">
    <property type="entry name" value="DIHYDROOROTATE DEHYDROGENASE B (NAD(+)), ELECTRON TRANSFER SUBUNIT-RELATED"/>
    <property type="match status" value="1"/>
</dbReference>
<organism evidence="14 15">
    <name type="scientific">Solidesulfovibrio carbinolicus</name>
    <dbReference type="NCBI Taxonomy" id="296842"/>
    <lineage>
        <taxon>Bacteria</taxon>
        <taxon>Pseudomonadati</taxon>
        <taxon>Thermodesulfobacteriota</taxon>
        <taxon>Desulfovibrionia</taxon>
        <taxon>Desulfovibrionales</taxon>
        <taxon>Desulfovibrionaceae</taxon>
        <taxon>Solidesulfovibrio</taxon>
    </lineage>
</organism>
<evidence type="ECO:0000259" key="13">
    <source>
        <dbReference type="PROSITE" id="PS51384"/>
    </source>
</evidence>
<comment type="cofactor">
    <cofactor evidence="11">
        <name>FAD</name>
        <dbReference type="ChEBI" id="CHEBI:57692"/>
    </cofactor>
    <text evidence="11">Binds 1 FAD per subunit.</text>
</comment>
<name>A0A4P6HMB5_9BACT</name>